<dbReference type="AlphaFoldDB" id="A0A6A6QAS8"/>
<accession>A0A6A6QAS8</accession>
<protein>
    <submittedName>
        <fullName evidence="1">Uncharacterized protein</fullName>
    </submittedName>
</protein>
<reference evidence="1" key="1">
    <citation type="journal article" date="2020" name="Stud. Mycol.">
        <title>101 Dothideomycetes genomes: a test case for predicting lifestyles and emergence of pathogens.</title>
        <authorList>
            <person name="Haridas S."/>
            <person name="Albert R."/>
            <person name="Binder M."/>
            <person name="Bloem J."/>
            <person name="Labutti K."/>
            <person name="Salamov A."/>
            <person name="Andreopoulos B."/>
            <person name="Baker S."/>
            <person name="Barry K."/>
            <person name="Bills G."/>
            <person name="Bluhm B."/>
            <person name="Cannon C."/>
            <person name="Castanera R."/>
            <person name="Culley D."/>
            <person name="Daum C."/>
            <person name="Ezra D."/>
            <person name="Gonzalez J."/>
            <person name="Henrissat B."/>
            <person name="Kuo A."/>
            <person name="Liang C."/>
            <person name="Lipzen A."/>
            <person name="Lutzoni F."/>
            <person name="Magnuson J."/>
            <person name="Mondo S."/>
            <person name="Nolan M."/>
            <person name="Ohm R."/>
            <person name="Pangilinan J."/>
            <person name="Park H.-J."/>
            <person name="Ramirez L."/>
            <person name="Alfaro M."/>
            <person name="Sun H."/>
            <person name="Tritt A."/>
            <person name="Yoshinaga Y."/>
            <person name="Zwiers L.-H."/>
            <person name="Turgeon B."/>
            <person name="Goodwin S."/>
            <person name="Spatafora J."/>
            <person name="Crous P."/>
            <person name="Grigoriev I."/>
        </authorList>
    </citation>
    <scope>NUCLEOTIDE SEQUENCE</scope>
    <source>
        <strain evidence="1">CBS 269.34</strain>
    </source>
</reference>
<gene>
    <name evidence="1" type="ORF">BU16DRAFT_553757</name>
</gene>
<evidence type="ECO:0000313" key="2">
    <source>
        <dbReference type="Proteomes" id="UP000799750"/>
    </source>
</evidence>
<organism evidence="1 2">
    <name type="scientific">Lophium mytilinum</name>
    <dbReference type="NCBI Taxonomy" id="390894"/>
    <lineage>
        <taxon>Eukaryota</taxon>
        <taxon>Fungi</taxon>
        <taxon>Dikarya</taxon>
        <taxon>Ascomycota</taxon>
        <taxon>Pezizomycotina</taxon>
        <taxon>Dothideomycetes</taxon>
        <taxon>Pleosporomycetidae</taxon>
        <taxon>Mytilinidiales</taxon>
        <taxon>Mytilinidiaceae</taxon>
        <taxon>Lophium</taxon>
    </lineage>
</organism>
<dbReference type="EMBL" id="MU004201">
    <property type="protein sequence ID" value="KAF2488723.1"/>
    <property type="molecule type" value="Genomic_DNA"/>
</dbReference>
<sequence length="141" mass="16041">MPLDVPGRTRVTLTEPTRMPSKRVSSARVDYVPALCTHRPSLLPIEWLSEAFGLAQGGRQRPPRAGKLVKLGHLEENSVNHRIFERTLRPSVSRGACLFERHFYHSSLACFYYNLTSDQAGIPAELKHINKRRKRNQQGLP</sequence>
<name>A0A6A6QAS8_9PEZI</name>
<evidence type="ECO:0000313" key="1">
    <source>
        <dbReference type="EMBL" id="KAF2488723.1"/>
    </source>
</evidence>
<dbReference type="OrthoDB" id="3444765at2759"/>
<keyword evidence="2" id="KW-1185">Reference proteome</keyword>
<proteinExistence type="predicted"/>
<dbReference type="Proteomes" id="UP000799750">
    <property type="component" value="Unassembled WGS sequence"/>
</dbReference>